<dbReference type="RefSeq" id="WP_217963005.1">
    <property type="nucleotide sequence ID" value="NZ_JAHTBN010000001.1"/>
</dbReference>
<evidence type="ECO:0000313" key="7">
    <source>
        <dbReference type="EMBL" id="MFC4203176.1"/>
    </source>
</evidence>
<reference evidence="8" key="1">
    <citation type="journal article" date="2019" name="Int. J. Syst. Evol. Microbiol.">
        <title>The Global Catalogue of Microorganisms (GCM) 10K type strain sequencing project: providing services to taxonomists for standard genome sequencing and annotation.</title>
        <authorList>
            <consortium name="The Broad Institute Genomics Platform"/>
            <consortium name="The Broad Institute Genome Sequencing Center for Infectious Disease"/>
            <person name="Wu L."/>
            <person name="Ma J."/>
        </authorList>
    </citation>
    <scope>NUCLEOTIDE SEQUENCE [LARGE SCALE GENOMIC DNA]</scope>
    <source>
        <strain evidence="8">LMG 24813</strain>
    </source>
</reference>
<dbReference type="Pfam" id="PF00753">
    <property type="entry name" value="Lactamase_B"/>
    <property type="match status" value="1"/>
</dbReference>
<comment type="cofactor">
    <cofactor evidence="1">
        <name>Zn(2+)</name>
        <dbReference type="ChEBI" id="CHEBI:29105"/>
    </cofactor>
</comment>
<dbReference type="PANTHER" id="PTHR42978:SF7">
    <property type="entry name" value="METALLO-HYDROLASE RV2300C-RELATED"/>
    <property type="match status" value="1"/>
</dbReference>
<keyword evidence="8" id="KW-1185">Reference proteome</keyword>
<evidence type="ECO:0000256" key="3">
    <source>
        <dbReference type="ARBA" id="ARBA00022723"/>
    </source>
</evidence>
<dbReference type="PANTHER" id="PTHR42978">
    <property type="entry name" value="QUORUM-QUENCHING LACTONASE YTNP-RELATED-RELATED"/>
    <property type="match status" value="1"/>
</dbReference>
<keyword evidence="4" id="KW-0378">Hydrolase</keyword>
<proteinExistence type="inferred from homology"/>
<dbReference type="Proteomes" id="UP001595848">
    <property type="component" value="Unassembled WGS sequence"/>
</dbReference>
<dbReference type="InterPro" id="IPR051013">
    <property type="entry name" value="MBL_superfamily_lactonases"/>
</dbReference>
<comment type="similarity">
    <text evidence="2">Belongs to the metallo-beta-lactamase superfamily.</text>
</comment>
<evidence type="ECO:0000256" key="2">
    <source>
        <dbReference type="ARBA" id="ARBA00007749"/>
    </source>
</evidence>
<evidence type="ECO:0000259" key="6">
    <source>
        <dbReference type="SMART" id="SM00849"/>
    </source>
</evidence>
<keyword evidence="3" id="KW-0479">Metal-binding</keyword>
<sequence length="266" mass="30058">MAAPLYEVYAIKYASVARRASDNFLLHDIHDGQMDLDFYFWLIRGQDRTMLVDTGFSACSASQRGRAFSQEPATALARLQVKPSDVDTLILTHLHYDHAGNVDAYQNAQVHLQDAEMQYATGRYMCHGALRHFFSVEDVATVLRRVYDDKVCFHDGDAQIAPGVELYKIGGHTAGLQIVRVHTQRGWIVLASDAMHYYRNYEDRNPFPAILHVGHMMEGYKRIAQLVDSDAHIVPGHDPEVARRYPSQAKPDNGIYLLHEAPSAME</sequence>
<evidence type="ECO:0000256" key="1">
    <source>
        <dbReference type="ARBA" id="ARBA00001947"/>
    </source>
</evidence>
<accession>A0ABV8P508</accession>
<dbReference type="CDD" id="cd07729">
    <property type="entry name" value="AHL_lactonase_MBL-fold"/>
    <property type="match status" value="1"/>
</dbReference>
<evidence type="ECO:0000256" key="4">
    <source>
        <dbReference type="ARBA" id="ARBA00022801"/>
    </source>
</evidence>
<gene>
    <name evidence="7" type="ORF">ACFOY1_19675</name>
</gene>
<keyword evidence="5" id="KW-0862">Zinc</keyword>
<comment type="caution">
    <text evidence="7">The sequence shown here is derived from an EMBL/GenBank/DDBJ whole genome shotgun (WGS) entry which is preliminary data.</text>
</comment>
<protein>
    <submittedName>
        <fullName evidence="7">N-acyl homoserine lactonase family protein</fullName>
    </submittedName>
</protein>
<evidence type="ECO:0000256" key="5">
    <source>
        <dbReference type="ARBA" id="ARBA00022833"/>
    </source>
</evidence>
<dbReference type="SMART" id="SM00849">
    <property type="entry name" value="Lactamase_B"/>
    <property type="match status" value="1"/>
</dbReference>
<dbReference type="InterPro" id="IPR001279">
    <property type="entry name" value="Metallo-B-lactamas"/>
</dbReference>
<dbReference type="EMBL" id="JBHSBV010000009">
    <property type="protein sequence ID" value="MFC4203176.1"/>
    <property type="molecule type" value="Genomic_DNA"/>
</dbReference>
<feature type="domain" description="Metallo-beta-lactamase" evidence="6">
    <location>
        <begin position="37"/>
        <end position="237"/>
    </location>
</feature>
<name>A0ABV8P508_9BURK</name>
<organism evidence="7 8">
    <name type="scientific">Candidimonas humi</name>
    <dbReference type="NCBI Taxonomy" id="683355"/>
    <lineage>
        <taxon>Bacteria</taxon>
        <taxon>Pseudomonadati</taxon>
        <taxon>Pseudomonadota</taxon>
        <taxon>Betaproteobacteria</taxon>
        <taxon>Burkholderiales</taxon>
        <taxon>Alcaligenaceae</taxon>
        <taxon>Candidimonas</taxon>
    </lineage>
</organism>
<evidence type="ECO:0000313" key="8">
    <source>
        <dbReference type="Proteomes" id="UP001595848"/>
    </source>
</evidence>